<dbReference type="PANTHER" id="PTHR36933">
    <property type="entry name" value="SLL0788 PROTEIN"/>
    <property type="match status" value="1"/>
</dbReference>
<dbReference type="Proteomes" id="UP000037397">
    <property type="component" value="Unassembled WGS sequence"/>
</dbReference>
<dbReference type="OrthoDB" id="26872at2"/>
<dbReference type="Pfam" id="PF03713">
    <property type="entry name" value="DUF305"/>
    <property type="match status" value="1"/>
</dbReference>
<accession>A0A0L6CP19</accession>
<dbReference type="InterPro" id="IPR005183">
    <property type="entry name" value="DUF305_CopM-like"/>
</dbReference>
<gene>
    <name evidence="2" type="ORF">VV01_14845</name>
</gene>
<dbReference type="EMBL" id="LAIR01000002">
    <property type="protein sequence ID" value="KNX39499.1"/>
    <property type="molecule type" value="Genomic_DNA"/>
</dbReference>
<protein>
    <recommendedName>
        <fullName evidence="1">DUF305 domain-containing protein</fullName>
    </recommendedName>
</protein>
<organism evidence="2 3">
    <name type="scientific">Luteipulveratus halotolerans</name>
    <dbReference type="NCBI Taxonomy" id="1631356"/>
    <lineage>
        <taxon>Bacteria</taxon>
        <taxon>Bacillati</taxon>
        <taxon>Actinomycetota</taxon>
        <taxon>Actinomycetes</taxon>
        <taxon>Micrococcales</taxon>
        <taxon>Dermacoccaceae</taxon>
        <taxon>Luteipulveratus</taxon>
    </lineage>
</organism>
<dbReference type="AlphaFoldDB" id="A0A0L6CP19"/>
<evidence type="ECO:0000259" key="1">
    <source>
        <dbReference type="Pfam" id="PF03713"/>
    </source>
</evidence>
<dbReference type="PATRIC" id="fig|1631356.3.peg.2932"/>
<dbReference type="STRING" id="1631356.VV01_14845"/>
<dbReference type="Gene3D" id="1.20.1260.10">
    <property type="match status" value="1"/>
</dbReference>
<name>A0A0L6CP19_9MICO</name>
<evidence type="ECO:0000313" key="3">
    <source>
        <dbReference type="Proteomes" id="UP000037397"/>
    </source>
</evidence>
<keyword evidence="3" id="KW-1185">Reference proteome</keyword>
<proteinExistence type="predicted"/>
<dbReference type="InterPro" id="IPR012347">
    <property type="entry name" value="Ferritin-like"/>
</dbReference>
<feature type="domain" description="DUF305" evidence="1">
    <location>
        <begin position="40"/>
        <end position="204"/>
    </location>
</feature>
<dbReference type="PANTHER" id="PTHR36933:SF1">
    <property type="entry name" value="SLL0788 PROTEIN"/>
    <property type="match status" value="1"/>
</dbReference>
<reference evidence="3" key="1">
    <citation type="submission" date="2015-03" db="EMBL/GenBank/DDBJ databases">
        <title>Luteipulveratus halotolerans sp. nov., a novel actinobacterium (Dermacoccaceae) from Sarawak, Malaysia.</title>
        <authorList>
            <person name="Juboi H."/>
            <person name="Basik A."/>
            <person name="Shamsul S.S."/>
            <person name="Arnold P."/>
            <person name="Schmitt E.K."/>
            <person name="Sanglier J.-J."/>
            <person name="Yeo T."/>
        </authorList>
    </citation>
    <scope>NUCLEOTIDE SEQUENCE [LARGE SCALE GENOMIC DNA]</scope>
    <source>
        <strain evidence="3">C296001</strain>
    </source>
</reference>
<evidence type="ECO:0000313" key="2">
    <source>
        <dbReference type="EMBL" id="KNX39499.1"/>
    </source>
</evidence>
<sequence length="217" mass="23576">MREVRRPLLLSAGALVIALVAGLGGWLLARPSYPADDSADAGFARDMGAHHAQAVEMSWIVRGAGPRSDVSTLAYDIATSQENQRGQMRGWLVTWGLSQARTGEPMDWMKKSGHNHTGLAPGTMVMPDGRMPGMATDAQMARLRTLQGQAAEVLYLQLMIIHHRAGVTMAQACVETCQDPDVVNLAKTMVNGQRSEITLMTDYLKKRGAQPLPDPTR</sequence>
<comment type="caution">
    <text evidence="2">The sequence shown here is derived from an EMBL/GenBank/DDBJ whole genome shotgun (WGS) entry which is preliminary data.</text>
</comment>